<evidence type="ECO:0000256" key="13">
    <source>
        <dbReference type="ARBA" id="ARBA00023128"/>
    </source>
</evidence>
<evidence type="ECO:0000256" key="14">
    <source>
        <dbReference type="ARBA" id="ARBA00048721"/>
    </source>
</evidence>
<proteinExistence type="inferred from homology"/>
<feature type="domain" description="Cytidyltransferase-like" evidence="19">
    <location>
        <begin position="104"/>
        <end position="241"/>
    </location>
</feature>
<dbReference type="PANTHER" id="PTHR12039:SF0">
    <property type="entry name" value="NICOTINAMIDE-NUCLEOTIDE ADENYLYLTRANSFERASE"/>
    <property type="match status" value="1"/>
</dbReference>
<reference evidence="20 21" key="1">
    <citation type="submission" date="2016-03" db="EMBL/GenBank/DDBJ databases">
        <authorList>
            <person name="Ploux O."/>
        </authorList>
    </citation>
    <scope>NUCLEOTIDE SEQUENCE [LARGE SCALE GENOMIC DNA]</scope>
    <source>
        <strain evidence="20 21">UAMH 11012</strain>
    </source>
</reference>
<dbReference type="PANTHER" id="PTHR12039">
    <property type="entry name" value="NICOTINAMIDE MONONUCLEOTIDE ADENYLYLTRANSFERASE"/>
    <property type="match status" value="1"/>
</dbReference>
<dbReference type="GO" id="GO:0005759">
    <property type="term" value="C:mitochondrial matrix"/>
    <property type="evidence" value="ECO:0007669"/>
    <property type="project" value="UniProtKB-ARBA"/>
</dbReference>
<dbReference type="InterPro" id="IPR051182">
    <property type="entry name" value="Euk_NMN_adenylyltrnsfrase"/>
</dbReference>
<name>A0A1L7WHE1_9HELO</name>
<evidence type="ECO:0000256" key="10">
    <source>
        <dbReference type="ARBA" id="ARBA00022741"/>
    </source>
</evidence>
<comment type="pathway">
    <text evidence="4">Cofactor biosynthesis; NAD(+) biosynthesis; deamido-NAD(+) from nicotinate D-ribonucleotide: step 1/1.</text>
</comment>
<evidence type="ECO:0000256" key="18">
    <source>
        <dbReference type="SAM" id="MobiDB-lite"/>
    </source>
</evidence>
<keyword evidence="9 17" id="KW-0548">Nucleotidyltransferase</keyword>
<evidence type="ECO:0000256" key="5">
    <source>
        <dbReference type="ARBA" id="ARBA00007064"/>
    </source>
</evidence>
<evidence type="ECO:0000313" key="20">
    <source>
        <dbReference type="EMBL" id="CZR52190.1"/>
    </source>
</evidence>
<evidence type="ECO:0000256" key="8">
    <source>
        <dbReference type="ARBA" id="ARBA00022679"/>
    </source>
</evidence>
<evidence type="ECO:0000256" key="16">
    <source>
        <dbReference type="ARBA" id="ARBA00093425"/>
    </source>
</evidence>
<dbReference type="Pfam" id="PF01467">
    <property type="entry name" value="CTP_transf_like"/>
    <property type="match status" value="1"/>
</dbReference>
<dbReference type="GO" id="GO:0009435">
    <property type="term" value="P:NAD+ biosynthetic process"/>
    <property type="evidence" value="ECO:0007669"/>
    <property type="project" value="UniProtKB-UniPathway"/>
</dbReference>
<feature type="region of interest" description="Disordered" evidence="18">
    <location>
        <begin position="273"/>
        <end position="298"/>
    </location>
</feature>
<dbReference type="Gene3D" id="3.40.50.620">
    <property type="entry name" value="HUPs"/>
    <property type="match status" value="1"/>
</dbReference>
<keyword evidence="10 17" id="KW-0547">Nucleotide-binding</keyword>
<comment type="similarity">
    <text evidence="5 17">Belongs to the eukaryotic NMN adenylyltransferase family.</text>
</comment>
<evidence type="ECO:0000256" key="1">
    <source>
        <dbReference type="ARBA" id="ARBA00001946"/>
    </source>
</evidence>
<dbReference type="InterPro" id="IPR004821">
    <property type="entry name" value="Cyt_trans-like"/>
</dbReference>
<dbReference type="GO" id="GO:0000309">
    <property type="term" value="F:nicotinamide-nucleotide adenylyltransferase activity"/>
    <property type="evidence" value="ECO:0007669"/>
    <property type="project" value="UniProtKB-EC"/>
</dbReference>
<evidence type="ECO:0000256" key="2">
    <source>
        <dbReference type="ARBA" id="ARBA00004173"/>
    </source>
</evidence>
<dbReference type="InterPro" id="IPR014729">
    <property type="entry name" value="Rossmann-like_a/b/a_fold"/>
</dbReference>
<evidence type="ECO:0000256" key="15">
    <source>
        <dbReference type="ARBA" id="ARBA00049001"/>
    </source>
</evidence>
<keyword evidence="7 17" id="KW-0662">Pyridine nucleotide biosynthesis</keyword>
<evidence type="ECO:0000256" key="4">
    <source>
        <dbReference type="ARBA" id="ARBA00005019"/>
    </source>
</evidence>
<organism evidence="20 21">
    <name type="scientific">Phialocephala subalpina</name>
    <dbReference type="NCBI Taxonomy" id="576137"/>
    <lineage>
        <taxon>Eukaryota</taxon>
        <taxon>Fungi</taxon>
        <taxon>Dikarya</taxon>
        <taxon>Ascomycota</taxon>
        <taxon>Pezizomycotina</taxon>
        <taxon>Leotiomycetes</taxon>
        <taxon>Helotiales</taxon>
        <taxon>Mollisiaceae</taxon>
        <taxon>Phialocephala</taxon>
        <taxon>Phialocephala fortinii species complex</taxon>
    </lineage>
</organism>
<dbReference type="InterPro" id="IPR005248">
    <property type="entry name" value="NadD/NMNAT"/>
</dbReference>
<keyword evidence="11 17" id="KW-0067">ATP-binding</keyword>
<comment type="subunit">
    <text evidence="6">Homotetramer.</text>
</comment>
<dbReference type="OrthoDB" id="422187at2759"/>
<dbReference type="EMBL" id="FJOG01000002">
    <property type="protein sequence ID" value="CZR52190.1"/>
    <property type="molecule type" value="Genomic_DNA"/>
</dbReference>
<keyword evidence="21" id="KW-1185">Reference proteome</keyword>
<evidence type="ECO:0000256" key="11">
    <source>
        <dbReference type="ARBA" id="ARBA00022840"/>
    </source>
</evidence>
<dbReference type="GO" id="GO:0004515">
    <property type="term" value="F:nicotinate-nucleotide adenylyltransferase activity"/>
    <property type="evidence" value="ECO:0007669"/>
    <property type="project" value="UniProtKB-EC"/>
</dbReference>
<dbReference type="SUPFAM" id="SSF52374">
    <property type="entry name" value="Nucleotidylyl transferase"/>
    <property type="match status" value="1"/>
</dbReference>
<dbReference type="GO" id="GO:0005524">
    <property type="term" value="F:ATP binding"/>
    <property type="evidence" value="ECO:0007669"/>
    <property type="project" value="UniProtKB-KW"/>
</dbReference>
<evidence type="ECO:0000313" key="21">
    <source>
        <dbReference type="Proteomes" id="UP000184330"/>
    </source>
</evidence>
<keyword evidence="12 17" id="KW-0520">NAD</keyword>
<sequence>MATNLPVQSASAQTLQTYRFPRDKLRLTQSDPERCPLILVACGSFSPVTFLHLRMFEMASDFTKFNTNFELMGAYFSPVSDAYKKAGLASSVHRRVDPVAFRYIANSCRLRMCELACQNNWGVMVDPWETVQTGYTPTAAVLDHFNHEINEVLGGVERPDGTRVPVRIALLAGADLIQTMSTPGVWSENDLDHILGKFGTFIVERIGTDIEDAISNLQPYKDNIYVIQQLIHNDVSSTKIRLFLRREMSIQYLIPAPVIEYIEQNELYLDDSSVDGKGKTNGQGSGRASPAVGSSSKS</sequence>
<evidence type="ECO:0000256" key="6">
    <source>
        <dbReference type="ARBA" id="ARBA00011881"/>
    </source>
</evidence>
<comment type="cofactor">
    <cofactor evidence="1">
        <name>Mg(2+)</name>
        <dbReference type="ChEBI" id="CHEBI:18420"/>
    </cofactor>
</comment>
<accession>A0A1L7WHE1</accession>
<evidence type="ECO:0000256" key="9">
    <source>
        <dbReference type="ARBA" id="ARBA00022695"/>
    </source>
</evidence>
<comment type="subcellular location">
    <subcellularLocation>
        <location evidence="2">Mitochondrion</location>
    </subcellularLocation>
</comment>
<evidence type="ECO:0000259" key="19">
    <source>
        <dbReference type="Pfam" id="PF01467"/>
    </source>
</evidence>
<comment type="function">
    <text evidence="16">Catalyzes the formation of NAD(+) from nicotinamide mononucleotide (NMN) and ATP. Can also use the deamidated form; nicotinic acid mononucleotide (NaMN) as substrate with the same efficiency. Can use triazofurin monophosphate (TrMP) as substrate. Can also use GTP and ITP as nucleotide donors. Also catalyzes the reverse reaction, i.e. the pyrophosphorolytic cleavage of NAD(+). For the pyrophosphorolytic activity, can use NAD(+), NADH, NaAD, nicotinic acid adenine dinucleotide phosphate (NHD), nicotinamide guanine dinucleotide (NGD) as substrates. Fails to cleave phosphorylated dinucleotides NADP(+), NADPH and NaADP(+). Protects against axonal degeneration following injury. May be involved in the maintenance of axonal integrity. Also functions as a stress-response chaperone protein that prevents toxic aggregation of proteins; this function may be independent of its NAD(+) synthesis activity.</text>
</comment>
<evidence type="ECO:0000256" key="7">
    <source>
        <dbReference type="ARBA" id="ARBA00022642"/>
    </source>
</evidence>
<dbReference type="CDD" id="cd09286">
    <property type="entry name" value="NMNAT_Eukarya"/>
    <property type="match status" value="1"/>
</dbReference>
<keyword evidence="13" id="KW-0496">Mitochondrion</keyword>
<evidence type="ECO:0000256" key="17">
    <source>
        <dbReference type="RuleBase" id="RU362021"/>
    </source>
</evidence>
<dbReference type="EC" id="2.7.7.18" evidence="17"/>
<dbReference type="InterPro" id="IPR045094">
    <property type="entry name" value="NMNAT_euk"/>
</dbReference>
<keyword evidence="8 17" id="KW-0808">Transferase</keyword>
<evidence type="ECO:0000256" key="3">
    <source>
        <dbReference type="ARBA" id="ARBA00004658"/>
    </source>
</evidence>
<comment type="catalytic activity">
    <reaction evidence="14 17">
        <text>nicotinate beta-D-ribonucleotide + ATP + H(+) = deamido-NAD(+) + diphosphate</text>
        <dbReference type="Rhea" id="RHEA:22860"/>
        <dbReference type="ChEBI" id="CHEBI:15378"/>
        <dbReference type="ChEBI" id="CHEBI:30616"/>
        <dbReference type="ChEBI" id="CHEBI:33019"/>
        <dbReference type="ChEBI" id="CHEBI:57502"/>
        <dbReference type="ChEBI" id="CHEBI:58437"/>
        <dbReference type="EC" id="2.7.7.18"/>
    </reaction>
</comment>
<gene>
    <name evidence="20" type="ORF">PAC_02067</name>
</gene>
<comment type="pathway">
    <text evidence="3 17">Cofactor biosynthesis; NAD(+) biosynthesis; NAD(+) from nicotinamide D-ribonucleotide: step 1/1.</text>
</comment>
<dbReference type="Proteomes" id="UP000184330">
    <property type="component" value="Unassembled WGS sequence"/>
</dbReference>
<dbReference type="AlphaFoldDB" id="A0A1L7WHE1"/>
<dbReference type="EC" id="2.7.7.1" evidence="17"/>
<dbReference type="FunFam" id="3.40.50.620:FF:000221">
    <property type="entry name" value="Nicotinamide/nicotinic acid mononucleotide adenylyltransferase 3"/>
    <property type="match status" value="1"/>
</dbReference>
<dbReference type="UniPathway" id="UPA00253">
    <property type="reaction ID" value="UER00332"/>
</dbReference>
<evidence type="ECO:0000256" key="12">
    <source>
        <dbReference type="ARBA" id="ARBA00023027"/>
    </source>
</evidence>
<protein>
    <recommendedName>
        <fullName evidence="17">Nicotinamide-nucleotide adenylyltransferase</fullName>
        <ecNumber evidence="17">2.7.7.1</ecNumber>
        <ecNumber evidence="17">2.7.7.18</ecNumber>
    </recommendedName>
</protein>
<comment type="catalytic activity">
    <reaction evidence="15 17">
        <text>beta-nicotinamide D-ribonucleotide + ATP + H(+) = diphosphate + NAD(+)</text>
        <dbReference type="Rhea" id="RHEA:21360"/>
        <dbReference type="ChEBI" id="CHEBI:14649"/>
        <dbReference type="ChEBI" id="CHEBI:15378"/>
        <dbReference type="ChEBI" id="CHEBI:30616"/>
        <dbReference type="ChEBI" id="CHEBI:33019"/>
        <dbReference type="ChEBI" id="CHEBI:57540"/>
        <dbReference type="EC" id="2.7.7.1"/>
    </reaction>
</comment>
<dbReference type="STRING" id="576137.A0A1L7WHE1"/>
<dbReference type="NCBIfam" id="TIGR00482">
    <property type="entry name" value="nicotinate (nicotinamide) nucleotide adenylyltransferase"/>
    <property type="match status" value="1"/>
</dbReference>